<protein>
    <submittedName>
        <fullName evidence="1">Uncharacterized protein</fullName>
    </submittedName>
</protein>
<gene>
    <name evidence="1" type="ORF">RAS12_08510</name>
</gene>
<accession>A0ABY9M6H3</accession>
<name>A0ABY9M6H3_9BURK</name>
<dbReference type="Proteomes" id="UP001234798">
    <property type="component" value="Chromosome"/>
</dbReference>
<proteinExistence type="predicted"/>
<reference evidence="1 2" key="1">
    <citation type="submission" date="2023-08" db="EMBL/GenBank/DDBJ databases">
        <title>Achromobacter seleniivolatilans sp. nov., isolated from seleniferous soil.</title>
        <authorList>
            <person name="Zhang S."/>
            <person name="Li K."/>
            <person name="Peng J."/>
            <person name="Zhao Q."/>
            <person name="Wang H."/>
            <person name="Guo Y."/>
        </authorList>
    </citation>
    <scope>NUCLEOTIDE SEQUENCE [LARGE SCALE GENOMIC DNA]</scope>
    <source>
        <strain evidence="1 2">R39</strain>
    </source>
</reference>
<sequence>MAPAPGHTDLESNALYVSDSPVQEYVEWALHGTLPLALFPTVLHEATHHWCMSGSVGRALAQLALEAQEDWAKAPYFPVFVDDFVQTQWDTVQQVNALLEPLLEGMAMFAQFDVYPGPSPVLSGAMEMIARLFAPQGSADPVDLVDALRRRLIDYRCSNDAWRQKSGMLARPLNCQNGGYFIGYLAVKSLWHRARKVSPRLRDGDLFLLYLRNLIFDDASFVERLLNTAATDDLSPQAADELVRHVNARLKLLAADDLDARVAEMEEALLQRNDLEDNWDCIYLDKPQVDGVNERLRQRLLSLLPTLKDVGSINTTNMTREARREAIFAYGQTFDPAALGFDEADPAQLQRMGRICGLLAHRPLVRLRVDAIDFKIDANGMCEIYVAGVHSVSIEALAGRPAGSCGSASLALYYLPEERELALICVDKEGTLFAHFGHSVPAERQTMLTAVMRSTILGQQRRDTLSEWLRMQADLEDEPPASRARFAARIESFYLDRALAFVGDDHLDACHHALRTNGLWQFLEEDGQNINAYACLGLVQSWTSNEDVARQMLLHQGMDIDKMIALFRRVQATRGLPLIHETAYTVFI</sequence>
<evidence type="ECO:0000313" key="1">
    <source>
        <dbReference type="EMBL" id="WMD22405.1"/>
    </source>
</evidence>
<organism evidence="1 2">
    <name type="scientific">Achromobacter seleniivolatilans</name>
    <dbReference type="NCBI Taxonomy" id="3047478"/>
    <lineage>
        <taxon>Bacteria</taxon>
        <taxon>Pseudomonadati</taxon>
        <taxon>Pseudomonadota</taxon>
        <taxon>Betaproteobacteria</taxon>
        <taxon>Burkholderiales</taxon>
        <taxon>Alcaligenaceae</taxon>
        <taxon>Achromobacter</taxon>
    </lineage>
</organism>
<dbReference type="EMBL" id="CP132976">
    <property type="protein sequence ID" value="WMD22405.1"/>
    <property type="molecule type" value="Genomic_DNA"/>
</dbReference>
<dbReference type="RefSeq" id="WP_306947212.1">
    <property type="nucleotide sequence ID" value="NZ_CP132976.1"/>
</dbReference>
<evidence type="ECO:0000313" key="2">
    <source>
        <dbReference type="Proteomes" id="UP001234798"/>
    </source>
</evidence>
<keyword evidence="2" id="KW-1185">Reference proteome</keyword>